<dbReference type="Pfam" id="PF00196">
    <property type="entry name" value="GerE"/>
    <property type="match status" value="1"/>
</dbReference>
<dbReference type="PROSITE" id="PS00622">
    <property type="entry name" value="HTH_LUXR_1"/>
    <property type="match status" value="1"/>
</dbReference>
<name>A0A1V9EFT5_9BACT</name>
<reference evidence="6" key="1">
    <citation type="submission" date="2016-04" db="EMBL/GenBank/DDBJ databases">
        <authorList>
            <person name="Chen L."/>
            <person name="Zhuang W."/>
            <person name="Wang G."/>
        </authorList>
    </citation>
    <scope>NUCLEOTIDE SEQUENCE [LARGE SCALE GENOMIC DNA]</scope>
    <source>
        <strain evidence="6">17621</strain>
    </source>
</reference>
<sequence>MSANLSILVNSPTAPACEKIEFFHADSWNTDAEKQLIARMQEMLYIFKTIAAANISIEVNIEVTDADNARLQIAKKINKQQFALQENLSLREIEVLGLIMQGYTNQEIADKLFVSYETVKSHRKNILQKTGTNNTAALINHYHQTFFDKP</sequence>
<dbReference type="InterPro" id="IPR016032">
    <property type="entry name" value="Sig_transdc_resp-reg_C-effctor"/>
</dbReference>
<protein>
    <recommendedName>
        <fullName evidence="4">HTH luxR-type domain-containing protein</fullName>
    </recommendedName>
</protein>
<gene>
    <name evidence="5" type="ORF">A4H97_10660</name>
</gene>
<dbReference type="PANTHER" id="PTHR44688:SF16">
    <property type="entry name" value="DNA-BINDING TRANSCRIPTIONAL ACTIVATOR DEVR_DOSR"/>
    <property type="match status" value="1"/>
</dbReference>
<dbReference type="InterPro" id="IPR000792">
    <property type="entry name" value="Tscrpt_reg_LuxR_C"/>
</dbReference>
<comment type="caution">
    <text evidence="5">The sequence shown here is derived from an EMBL/GenBank/DDBJ whole genome shotgun (WGS) entry which is preliminary data.</text>
</comment>
<keyword evidence="1" id="KW-0805">Transcription regulation</keyword>
<dbReference type="CDD" id="cd06170">
    <property type="entry name" value="LuxR_C_like"/>
    <property type="match status" value="1"/>
</dbReference>
<dbReference type="PRINTS" id="PR00038">
    <property type="entry name" value="HTHLUXR"/>
</dbReference>
<feature type="domain" description="HTH luxR-type" evidence="4">
    <location>
        <begin position="81"/>
        <end position="146"/>
    </location>
</feature>
<proteinExistence type="predicted"/>
<dbReference type="PROSITE" id="PS50043">
    <property type="entry name" value="HTH_LUXR_2"/>
    <property type="match status" value="1"/>
</dbReference>
<dbReference type="Proteomes" id="UP000192610">
    <property type="component" value="Unassembled WGS sequence"/>
</dbReference>
<dbReference type="STRING" id="354355.SAMN05660816_05966"/>
<evidence type="ECO:0000259" key="4">
    <source>
        <dbReference type="PROSITE" id="PS50043"/>
    </source>
</evidence>
<evidence type="ECO:0000256" key="1">
    <source>
        <dbReference type="ARBA" id="ARBA00023015"/>
    </source>
</evidence>
<dbReference type="GO" id="GO:0006355">
    <property type="term" value="P:regulation of DNA-templated transcription"/>
    <property type="evidence" value="ECO:0007669"/>
    <property type="project" value="InterPro"/>
</dbReference>
<dbReference type="OrthoDB" id="9797341at2"/>
<evidence type="ECO:0000256" key="2">
    <source>
        <dbReference type="ARBA" id="ARBA00023125"/>
    </source>
</evidence>
<dbReference type="AlphaFoldDB" id="A0A1V9EFT5"/>
<keyword evidence="2" id="KW-0238">DNA-binding</keyword>
<accession>A0A1V9EFT5</accession>
<dbReference type="InterPro" id="IPR036388">
    <property type="entry name" value="WH-like_DNA-bd_sf"/>
</dbReference>
<keyword evidence="3" id="KW-0804">Transcription</keyword>
<evidence type="ECO:0000313" key="6">
    <source>
        <dbReference type="Proteomes" id="UP000192610"/>
    </source>
</evidence>
<dbReference type="SUPFAM" id="SSF46894">
    <property type="entry name" value="C-terminal effector domain of the bipartite response regulators"/>
    <property type="match status" value="1"/>
</dbReference>
<dbReference type="Gene3D" id="1.10.10.10">
    <property type="entry name" value="Winged helix-like DNA-binding domain superfamily/Winged helix DNA-binding domain"/>
    <property type="match status" value="1"/>
</dbReference>
<evidence type="ECO:0000313" key="5">
    <source>
        <dbReference type="EMBL" id="OQP44814.1"/>
    </source>
</evidence>
<dbReference type="EMBL" id="LVXG01000034">
    <property type="protein sequence ID" value="OQP44814.1"/>
    <property type="molecule type" value="Genomic_DNA"/>
</dbReference>
<keyword evidence="6" id="KW-1185">Reference proteome</keyword>
<dbReference type="SMART" id="SM00421">
    <property type="entry name" value="HTH_LUXR"/>
    <property type="match status" value="1"/>
</dbReference>
<dbReference type="GO" id="GO:0003677">
    <property type="term" value="F:DNA binding"/>
    <property type="evidence" value="ECO:0007669"/>
    <property type="project" value="UniProtKB-KW"/>
</dbReference>
<evidence type="ECO:0000256" key="3">
    <source>
        <dbReference type="ARBA" id="ARBA00023163"/>
    </source>
</evidence>
<dbReference type="RefSeq" id="WP_081202868.1">
    <property type="nucleotide sequence ID" value="NZ_FOCZ01000016.1"/>
</dbReference>
<organism evidence="5 6">
    <name type="scientific">Niastella yeongjuensis</name>
    <dbReference type="NCBI Taxonomy" id="354355"/>
    <lineage>
        <taxon>Bacteria</taxon>
        <taxon>Pseudomonadati</taxon>
        <taxon>Bacteroidota</taxon>
        <taxon>Chitinophagia</taxon>
        <taxon>Chitinophagales</taxon>
        <taxon>Chitinophagaceae</taxon>
        <taxon>Niastella</taxon>
    </lineage>
</organism>
<dbReference type="PANTHER" id="PTHR44688">
    <property type="entry name" value="DNA-BINDING TRANSCRIPTIONAL ACTIVATOR DEVR_DOSR"/>
    <property type="match status" value="1"/>
</dbReference>